<feature type="region of interest" description="Disordered" evidence="1">
    <location>
        <begin position="108"/>
        <end position="151"/>
    </location>
</feature>
<dbReference type="InterPro" id="IPR036249">
    <property type="entry name" value="Thioredoxin-like_sf"/>
</dbReference>
<comment type="caution">
    <text evidence="4">The sequence shown here is derived from an EMBL/GenBank/DDBJ whole genome shotgun (WGS) entry which is preliminary data.</text>
</comment>
<keyword evidence="5" id="KW-1185">Reference proteome</keyword>
<dbReference type="SUPFAM" id="SSF52833">
    <property type="entry name" value="Thioredoxin-like"/>
    <property type="match status" value="1"/>
</dbReference>
<keyword evidence="2" id="KW-0472">Membrane</keyword>
<dbReference type="InterPro" id="IPR002109">
    <property type="entry name" value="Glutaredoxin"/>
</dbReference>
<dbReference type="Gene3D" id="3.40.30.10">
    <property type="entry name" value="Glutaredoxin"/>
    <property type="match status" value="1"/>
</dbReference>
<proteinExistence type="predicted"/>
<organism evidence="4 5">
    <name type="scientific">Helicocarpus griseus UAMH5409</name>
    <dbReference type="NCBI Taxonomy" id="1447875"/>
    <lineage>
        <taxon>Eukaryota</taxon>
        <taxon>Fungi</taxon>
        <taxon>Dikarya</taxon>
        <taxon>Ascomycota</taxon>
        <taxon>Pezizomycotina</taxon>
        <taxon>Eurotiomycetes</taxon>
        <taxon>Eurotiomycetidae</taxon>
        <taxon>Onygenales</taxon>
        <taxon>Ajellomycetaceae</taxon>
        <taxon>Helicocarpus</taxon>
    </lineage>
</organism>
<evidence type="ECO:0000313" key="4">
    <source>
        <dbReference type="EMBL" id="PGG95340.1"/>
    </source>
</evidence>
<dbReference type="PANTHER" id="PTHR45694">
    <property type="entry name" value="GLUTAREDOXIN 2"/>
    <property type="match status" value="1"/>
</dbReference>
<dbReference type="EMBL" id="PDNB01000357">
    <property type="protein sequence ID" value="PGG95340.1"/>
    <property type="molecule type" value="Genomic_DNA"/>
</dbReference>
<dbReference type="Proteomes" id="UP000223968">
    <property type="component" value="Unassembled WGS sequence"/>
</dbReference>
<feature type="domain" description="Glutaredoxin" evidence="3">
    <location>
        <begin position="166"/>
        <end position="231"/>
    </location>
</feature>
<dbReference type="AlphaFoldDB" id="A0A2B7WFV6"/>
<protein>
    <submittedName>
        <fullName evidence="4">Glutaredoxin</fullName>
    </submittedName>
</protein>
<dbReference type="GO" id="GO:0005796">
    <property type="term" value="C:Golgi lumen"/>
    <property type="evidence" value="ECO:0007669"/>
    <property type="project" value="TreeGrafter"/>
</dbReference>
<reference evidence="4 5" key="1">
    <citation type="submission" date="2017-10" db="EMBL/GenBank/DDBJ databases">
        <title>Comparative genomics in systemic dimorphic fungi from Ajellomycetaceae.</title>
        <authorList>
            <person name="Munoz J.F."/>
            <person name="Mcewen J.G."/>
            <person name="Clay O.K."/>
            <person name="Cuomo C.A."/>
        </authorList>
    </citation>
    <scope>NUCLEOTIDE SEQUENCE [LARGE SCALE GENOMIC DNA]</scope>
    <source>
        <strain evidence="4 5">UAMH5409</strain>
    </source>
</reference>
<gene>
    <name evidence="4" type="ORF">AJ79_10111</name>
</gene>
<dbReference type="PANTHER" id="PTHR45694:SF5">
    <property type="entry name" value="GLUTAREDOXIN 2"/>
    <property type="match status" value="1"/>
</dbReference>
<evidence type="ECO:0000256" key="2">
    <source>
        <dbReference type="SAM" id="Phobius"/>
    </source>
</evidence>
<dbReference type="GO" id="GO:0005801">
    <property type="term" value="C:cis-Golgi network"/>
    <property type="evidence" value="ECO:0007669"/>
    <property type="project" value="TreeGrafter"/>
</dbReference>
<evidence type="ECO:0000259" key="3">
    <source>
        <dbReference type="Pfam" id="PF00462"/>
    </source>
</evidence>
<dbReference type="PROSITE" id="PS51354">
    <property type="entry name" value="GLUTAREDOXIN_2"/>
    <property type="match status" value="1"/>
</dbReference>
<accession>A0A2B7WFV6</accession>
<evidence type="ECO:0000256" key="1">
    <source>
        <dbReference type="SAM" id="MobiDB-lite"/>
    </source>
</evidence>
<dbReference type="InterPro" id="IPR014025">
    <property type="entry name" value="Glutaredoxin_subgr"/>
</dbReference>
<dbReference type="STRING" id="1447875.A0A2B7WFV6"/>
<evidence type="ECO:0000313" key="5">
    <source>
        <dbReference type="Proteomes" id="UP000223968"/>
    </source>
</evidence>
<dbReference type="GO" id="GO:0034599">
    <property type="term" value="P:cellular response to oxidative stress"/>
    <property type="evidence" value="ECO:0007669"/>
    <property type="project" value="TreeGrafter"/>
</dbReference>
<name>A0A2B7WFV6_9EURO</name>
<dbReference type="CDD" id="cd03419">
    <property type="entry name" value="GRX_GRXh_1_2_like"/>
    <property type="match status" value="1"/>
</dbReference>
<dbReference type="Pfam" id="PF00462">
    <property type="entry name" value="Glutaredoxin"/>
    <property type="match status" value="1"/>
</dbReference>
<dbReference type="GO" id="GO:0000324">
    <property type="term" value="C:fungal-type vacuole"/>
    <property type="evidence" value="ECO:0007669"/>
    <property type="project" value="TreeGrafter"/>
</dbReference>
<keyword evidence="2" id="KW-1133">Transmembrane helix</keyword>
<keyword evidence="2" id="KW-0812">Transmembrane</keyword>
<feature type="transmembrane region" description="Helical" evidence="2">
    <location>
        <begin position="31"/>
        <end position="51"/>
    </location>
</feature>
<sequence>MKATSPAFPTRHASFPVSGGRRLMQPNRRGGVRLLLLAVLAIVFFICYLSAGARHVRNEKYYQRTVEAMDAKAARAHSEMDDDGLFLKLRTTNLAPEDKQAVAVERQKYESPLKMTPGEGGEGGEEKSIAGRKKMPASNDKPPAPEDKEDPEVVAELNAILKRSPIIIFSKSYCPYSHKAKNILLNRYTIVPAPFVVELDIHPLGPKLQEVLAGNTGRGTVPNVLVNGKSIGGGDDIQELHDERELAAKIKGLAGKRVMEITMKQEKAL</sequence>
<dbReference type="PRINTS" id="PR00160">
    <property type="entry name" value="GLUTAREDOXIN"/>
</dbReference>
<dbReference type="GO" id="GO:0015038">
    <property type="term" value="F:glutathione disulfide oxidoreductase activity"/>
    <property type="evidence" value="ECO:0007669"/>
    <property type="project" value="TreeGrafter"/>
</dbReference>
<dbReference type="OrthoDB" id="423313at2759"/>